<evidence type="ECO:0000313" key="4">
    <source>
        <dbReference type="Proteomes" id="UP000008177"/>
    </source>
</evidence>
<dbReference type="AlphaFoldDB" id="G2XVY3"/>
<dbReference type="PANTHER" id="PTHR47700:SF2">
    <property type="entry name" value="CHITINASE"/>
    <property type="match status" value="1"/>
</dbReference>
<dbReference type="PANTHER" id="PTHR47700">
    <property type="entry name" value="V CHITINASE, PUTATIVE (AFU_ORTHOLOGUE AFUA_6G13720)-RELATED"/>
    <property type="match status" value="1"/>
</dbReference>
<sequence>MSRKIDEWLVAHPVSTRIPFTVIEPASFPNKNKNYHSIPNSALRRCLQNCSDAGSNPANSTAYHGTRRLSVCNETMLLDFTIYVFLDDPNTQVTVYACSANSA</sequence>
<protein>
    <submittedName>
        <fullName evidence="3">Uncharacterized protein</fullName>
    </submittedName>
</protein>
<evidence type="ECO:0000256" key="2">
    <source>
        <dbReference type="ARBA" id="ARBA00023026"/>
    </source>
</evidence>
<accession>G2XVY3</accession>
<dbReference type="OrthoDB" id="73875at2759"/>
<keyword evidence="2" id="KW-0843">Virulence</keyword>
<evidence type="ECO:0000256" key="1">
    <source>
        <dbReference type="ARBA" id="ARBA00022669"/>
    </source>
</evidence>
<proteinExistence type="predicted"/>
<dbReference type="GO" id="GO:0008061">
    <property type="term" value="F:chitin binding"/>
    <property type="evidence" value="ECO:0007669"/>
    <property type="project" value="UniProtKB-KW"/>
</dbReference>
<keyword evidence="1" id="KW-0147">Chitin-binding</keyword>
<evidence type="ECO:0000313" key="3">
    <source>
        <dbReference type="EMBL" id="CCD44653.1"/>
    </source>
</evidence>
<dbReference type="Proteomes" id="UP000008177">
    <property type="component" value="Unplaced contigs"/>
</dbReference>
<reference evidence="4" key="1">
    <citation type="journal article" date="2011" name="PLoS Genet.">
        <title>Genomic analysis of the necrotrophic fungal pathogens Sclerotinia sclerotiorum and Botrytis cinerea.</title>
        <authorList>
            <person name="Amselem J."/>
            <person name="Cuomo C.A."/>
            <person name="van Kan J.A."/>
            <person name="Viaud M."/>
            <person name="Benito E.P."/>
            <person name="Couloux A."/>
            <person name="Coutinho P.M."/>
            <person name="de Vries R.P."/>
            <person name="Dyer P.S."/>
            <person name="Fillinger S."/>
            <person name="Fournier E."/>
            <person name="Gout L."/>
            <person name="Hahn M."/>
            <person name="Kohn L."/>
            <person name="Lapalu N."/>
            <person name="Plummer K.M."/>
            <person name="Pradier J.M."/>
            <person name="Quevillon E."/>
            <person name="Sharon A."/>
            <person name="Simon A."/>
            <person name="ten Have A."/>
            <person name="Tudzynski B."/>
            <person name="Tudzynski P."/>
            <person name="Wincker P."/>
            <person name="Andrew M."/>
            <person name="Anthouard V."/>
            <person name="Beever R.E."/>
            <person name="Beffa R."/>
            <person name="Benoit I."/>
            <person name="Bouzid O."/>
            <person name="Brault B."/>
            <person name="Chen Z."/>
            <person name="Choquer M."/>
            <person name="Collemare J."/>
            <person name="Cotton P."/>
            <person name="Danchin E.G."/>
            <person name="Da Silva C."/>
            <person name="Gautier A."/>
            <person name="Giraud C."/>
            <person name="Giraud T."/>
            <person name="Gonzalez C."/>
            <person name="Grossetete S."/>
            <person name="Guldener U."/>
            <person name="Henrissat B."/>
            <person name="Howlett B.J."/>
            <person name="Kodira C."/>
            <person name="Kretschmer M."/>
            <person name="Lappartient A."/>
            <person name="Leroch M."/>
            <person name="Levis C."/>
            <person name="Mauceli E."/>
            <person name="Neuveglise C."/>
            <person name="Oeser B."/>
            <person name="Pearson M."/>
            <person name="Poulain J."/>
            <person name="Poussereau N."/>
            <person name="Quesneville H."/>
            <person name="Rascle C."/>
            <person name="Schumacher J."/>
            <person name="Segurens B."/>
            <person name="Sexton A."/>
            <person name="Silva E."/>
            <person name="Sirven C."/>
            <person name="Soanes D.M."/>
            <person name="Talbot N.J."/>
            <person name="Templeton M."/>
            <person name="Yandava C."/>
            <person name="Yarden O."/>
            <person name="Zeng Q."/>
            <person name="Rollins J.A."/>
            <person name="Lebrun M.H."/>
            <person name="Dickman M."/>
        </authorList>
    </citation>
    <scope>NUCLEOTIDE SEQUENCE [LARGE SCALE GENOMIC DNA]</scope>
    <source>
        <strain evidence="4">T4</strain>
    </source>
</reference>
<dbReference type="InterPro" id="IPR053214">
    <property type="entry name" value="LysM12-like"/>
</dbReference>
<dbReference type="EMBL" id="FQ790271">
    <property type="protein sequence ID" value="CCD44653.1"/>
    <property type="molecule type" value="Genomic_DNA"/>
</dbReference>
<dbReference type="InParanoid" id="G2XVY3"/>
<gene>
    <name evidence="3" type="ORF">BofuT4_P055540.1</name>
</gene>
<dbReference type="HOGENOM" id="CLU_2263327_0_0_1"/>
<organism evidence="3 4">
    <name type="scientific">Botryotinia fuckeliana (strain T4)</name>
    <name type="common">Noble rot fungus</name>
    <name type="synonym">Botrytis cinerea</name>
    <dbReference type="NCBI Taxonomy" id="999810"/>
    <lineage>
        <taxon>Eukaryota</taxon>
        <taxon>Fungi</taxon>
        <taxon>Dikarya</taxon>
        <taxon>Ascomycota</taxon>
        <taxon>Pezizomycotina</taxon>
        <taxon>Leotiomycetes</taxon>
        <taxon>Helotiales</taxon>
        <taxon>Sclerotiniaceae</taxon>
        <taxon>Botrytis</taxon>
    </lineage>
</organism>
<name>G2XVY3_BOTF4</name>